<dbReference type="EMBL" id="JPOX01000006">
    <property type="protein sequence ID" value="KFX50774.1"/>
    <property type="molecule type" value="Genomic_DNA"/>
</dbReference>
<dbReference type="InterPro" id="IPR036047">
    <property type="entry name" value="F-box-like_dom_sf"/>
</dbReference>
<sequence length="517" mass="57328">MHRSRAAARSSSKAPSESSTSSSPERAADDDTDFFAQANDSQSSIGVGTFREQIGSNEPDIIIPPIGRLPPEILISVFSKLSSPSDMLHCMLVSRKWAANCVGILWHRPSCNRTENLRSVVTSVGKSESFFPYSELIRRLNLASLASKITDGELSAFTQCKRIERLTLTNCSKLTDKGVSDLVEGNRHLQALDVSELHALTDNFFRSVTALLSTLRNMRELRLAQCVEIDDSSFLRLPPHSLFESLRALDLTACEQIRDDAIERITDAAPRLRHLVLNKCRFITDRAVLAICKLGKNLHLVHLGHCSNITDAAVSQLVKSCNRIRYIDLACCNLLTDASVQQLATLPKLKRIGLVKCQAITDWSILALARSRALPHSVSPSCLERVHLSYCVNLTMEGIHALLNFCPRLTHLSLTGVQAFLHEDLTAFCRDAPPEFTQQQREVFCVFSGEGVMRLRDYLNRNVGPFPSETEATMYDDEDELDEEENQVTGLMSAAAIRDDDDDDMGESVIEVGPPTG</sequence>
<evidence type="ECO:0000256" key="2">
    <source>
        <dbReference type="ARBA" id="ARBA00022737"/>
    </source>
</evidence>
<dbReference type="GO" id="GO:0019005">
    <property type="term" value="C:SCF ubiquitin ligase complex"/>
    <property type="evidence" value="ECO:0007669"/>
    <property type="project" value="UniProtKB-ARBA"/>
</dbReference>
<dbReference type="InterPro" id="IPR050648">
    <property type="entry name" value="F-box_LRR-repeat"/>
</dbReference>
<dbReference type="InterPro" id="IPR001810">
    <property type="entry name" value="F-box_dom"/>
</dbReference>
<proteinExistence type="predicted"/>
<dbReference type="SMART" id="SM00367">
    <property type="entry name" value="LRR_CC"/>
    <property type="match status" value="9"/>
</dbReference>
<feature type="domain" description="F-box" evidence="5">
    <location>
        <begin position="66"/>
        <end position="111"/>
    </location>
</feature>
<evidence type="ECO:0000256" key="4">
    <source>
        <dbReference type="SAM" id="MobiDB-lite"/>
    </source>
</evidence>
<feature type="domain" description="F-box/LRR-repeat protein 15-like leucin rich repeat" evidence="6">
    <location>
        <begin position="277"/>
        <end position="418"/>
    </location>
</feature>
<dbReference type="SUPFAM" id="SSF81383">
    <property type="entry name" value="F-box domain"/>
    <property type="match status" value="1"/>
</dbReference>
<dbReference type="Pfam" id="PF12937">
    <property type="entry name" value="F-box-like"/>
    <property type="match status" value="1"/>
</dbReference>
<feature type="compositionally biased region" description="Low complexity" evidence="4">
    <location>
        <begin position="7"/>
        <end position="25"/>
    </location>
</feature>
<dbReference type="Gene3D" id="1.20.1280.50">
    <property type="match status" value="1"/>
</dbReference>
<dbReference type="FunFam" id="3.80.10.10:FF:000251">
    <property type="entry name" value="Ubiquitin ligase complex F-box protein GRR1"/>
    <property type="match status" value="1"/>
</dbReference>
<reference key="1">
    <citation type="journal article" date="2014" name="PLoS Genet.">
        <title>Signature Gene Expression Reveals Novel Clues to the Molecular Mechanisms of Dimorphic Transition in Penicillium marneffei.</title>
        <authorList>
            <person name="Yang E."/>
            <person name="Wang G."/>
            <person name="Cai J."/>
            <person name="Woo P.C."/>
            <person name="Lau S.K."/>
            <person name="Yuen K.-Y."/>
            <person name="Chow W.-N."/>
            <person name="Lin X."/>
        </authorList>
    </citation>
    <scope>NUCLEOTIDE SEQUENCE [LARGE SCALE GENOMIC DNA]</scope>
    <source>
        <strain>PM1</strain>
    </source>
</reference>
<dbReference type="GO" id="GO:0016874">
    <property type="term" value="F:ligase activity"/>
    <property type="evidence" value="ECO:0007669"/>
    <property type="project" value="UniProtKB-KW"/>
</dbReference>
<keyword evidence="2" id="KW-0677">Repeat</keyword>
<feature type="region of interest" description="Disordered" evidence="4">
    <location>
        <begin position="467"/>
        <end position="517"/>
    </location>
</feature>
<dbReference type="InterPro" id="IPR057207">
    <property type="entry name" value="FBXL15_LRR"/>
</dbReference>
<reference evidence="7" key="2">
    <citation type="journal article" date="2014" name="PLoS Genet.">
        <title>Signature gene expression reveals novel clues to the molecular mechanisms of dimorphic transition in Penicillium marneffei.</title>
        <authorList>
            <person name="Yang E."/>
            <person name="Wang G."/>
            <person name="Cai J."/>
            <person name="Woo P.C."/>
            <person name="Lau S.K."/>
            <person name="Yuen K.-Y."/>
            <person name="Chow W.-N."/>
            <person name="Lin X."/>
        </authorList>
    </citation>
    <scope>NUCLEOTIDE SEQUENCE</scope>
    <source>
        <strain evidence="7">PM1</strain>
    </source>
</reference>
<evidence type="ECO:0000256" key="1">
    <source>
        <dbReference type="ARBA" id="ARBA00022614"/>
    </source>
</evidence>
<evidence type="ECO:0000256" key="3">
    <source>
        <dbReference type="ARBA" id="ARBA00022786"/>
    </source>
</evidence>
<feature type="compositionally biased region" description="Acidic residues" evidence="4">
    <location>
        <begin position="474"/>
        <end position="486"/>
    </location>
</feature>
<dbReference type="PANTHER" id="PTHR13382:SF67">
    <property type="entry name" value="SCF E3 UBIQUITIN LIGASE COMPLEX F-BOX PROTEIN POF2"/>
    <property type="match status" value="1"/>
</dbReference>
<dbReference type="GO" id="GO:0005737">
    <property type="term" value="C:cytoplasm"/>
    <property type="evidence" value="ECO:0007669"/>
    <property type="project" value="TreeGrafter"/>
</dbReference>
<keyword evidence="7" id="KW-0436">Ligase</keyword>
<keyword evidence="1" id="KW-0433">Leucine-rich repeat</keyword>
<dbReference type="Gene3D" id="3.80.10.10">
    <property type="entry name" value="Ribonuclease Inhibitor"/>
    <property type="match status" value="3"/>
</dbReference>
<gene>
    <name evidence="7" type="ORF">GQ26_0060810</name>
</gene>
<dbReference type="HOGENOM" id="CLU_010840_2_0_1"/>
<feature type="domain" description="F-box/LRR-repeat protein 15-like leucin rich repeat" evidence="6">
    <location>
        <begin position="140"/>
        <end position="265"/>
    </location>
</feature>
<accession>A0A093VL98</accession>
<dbReference type="Pfam" id="PF25372">
    <property type="entry name" value="DUF7885"/>
    <property type="match status" value="2"/>
</dbReference>
<dbReference type="PANTHER" id="PTHR13382">
    <property type="entry name" value="MITOCHONDRIAL ATP SYNTHASE COUPLING FACTOR B"/>
    <property type="match status" value="1"/>
</dbReference>
<protein>
    <submittedName>
        <fullName evidence="7">SCF E3 ubiquitin ligase complex F-box protein grrA</fullName>
    </submittedName>
</protein>
<dbReference type="SUPFAM" id="SSF52047">
    <property type="entry name" value="RNI-like"/>
    <property type="match status" value="1"/>
</dbReference>
<dbReference type="InterPro" id="IPR032675">
    <property type="entry name" value="LRR_dom_sf"/>
</dbReference>
<organism evidence="7">
    <name type="scientific">Talaromyces marneffei PM1</name>
    <dbReference type="NCBI Taxonomy" id="1077442"/>
    <lineage>
        <taxon>Eukaryota</taxon>
        <taxon>Fungi</taxon>
        <taxon>Dikarya</taxon>
        <taxon>Ascomycota</taxon>
        <taxon>Pezizomycotina</taxon>
        <taxon>Eurotiomycetes</taxon>
        <taxon>Eurotiomycetidae</taxon>
        <taxon>Eurotiales</taxon>
        <taxon>Trichocomaceae</taxon>
        <taxon>Talaromyces</taxon>
        <taxon>Talaromyces sect. Talaromyces</taxon>
    </lineage>
</organism>
<name>A0A093VL98_TALMA</name>
<comment type="caution">
    <text evidence="7">The sequence shown here is derived from an EMBL/GenBank/DDBJ whole genome shotgun (WGS) entry which is preliminary data.</text>
</comment>
<evidence type="ECO:0000259" key="5">
    <source>
        <dbReference type="Pfam" id="PF12937"/>
    </source>
</evidence>
<evidence type="ECO:0000313" key="7">
    <source>
        <dbReference type="EMBL" id="KFX50774.1"/>
    </source>
</evidence>
<evidence type="ECO:0000259" key="6">
    <source>
        <dbReference type="Pfam" id="PF25372"/>
    </source>
</evidence>
<keyword evidence="3" id="KW-0833">Ubl conjugation pathway</keyword>
<dbReference type="InterPro" id="IPR006553">
    <property type="entry name" value="Leu-rich_rpt_Cys-con_subtyp"/>
</dbReference>
<dbReference type="AlphaFoldDB" id="A0A093VL98"/>
<feature type="region of interest" description="Disordered" evidence="4">
    <location>
        <begin position="1"/>
        <end position="34"/>
    </location>
</feature>